<protein>
    <submittedName>
        <fullName evidence="1">Uncharacterized protein</fullName>
    </submittedName>
</protein>
<dbReference type="AlphaFoldDB" id="R9S609"/>
<name>R9S609_SIMAS</name>
<keyword evidence="2" id="KW-1185">Reference proteome</keyword>
<reference evidence="1 2" key="1">
    <citation type="journal article" date="2013" name="Genome Announc.">
        <title>Complete genome sequence of Simiduia agarivorans SA1(T), a marine bacterium able to degrade a variety of polysaccharides.</title>
        <authorList>
            <person name="Lin S.Y."/>
            <person name="Shieh W.Y."/>
            <person name="Chen J.S."/>
            <person name="Tang S.L."/>
        </authorList>
    </citation>
    <scope>NUCLEOTIDE SEQUENCE [LARGE SCALE GENOMIC DNA]</scope>
    <source>
        <strain evidence="2">DSM 21679 / JCM 13881 / BCRC 17597 / SA1</strain>
    </source>
</reference>
<dbReference type="KEGG" id="saga:M5M_06662"/>
<sequence>MLVFALVESQQNRMFVITRTWIYLIRTGPGQAERPLASARTTAVGTERRMCISHNRNAFSLWLSLTVWGVKTVSRFSGR</sequence>
<evidence type="ECO:0000313" key="1">
    <source>
        <dbReference type="EMBL" id="AGN11303.1"/>
    </source>
</evidence>
<evidence type="ECO:0000313" key="2">
    <source>
        <dbReference type="Proteomes" id="UP000000466"/>
    </source>
</evidence>
<gene>
    <name evidence="1" type="ordered locus">M5M_06662</name>
</gene>
<proteinExistence type="predicted"/>
<organism evidence="1 2">
    <name type="scientific">Simiduia agarivorans (strain DSM 21679 / JCM 13881 / BCRC 17597 / SA1)</name>
    <dbReference type="NCBI Taxonomy" id="1117647"/>
    <lineage>
        <taxon>Bacteria</taxon>
        <taxon>Pseudomonadati</taxon>
        <taxon>Pseudomonadota</taxon>
        <taxon>Gammaproteobacteria</taxon>
        <taxon>Cellvibrionales</taxon>
        <taxon>Cellvibrionaceae</taxon>
        <taxon>Simiduia</taxon>
    </lineage>
</organism>
<dbReference type="Proteomes" id="UP000000466">
    <property type="component" value="Chromosome"/>
</dbReference>
<accession>R9S609</accession>
<dbReference type="STRING" id="1117647.M5M_06662"/>
<dbReference type="HOGENOM" id="CLU_2604154_0_0_6"/>
<dbReference type="EMBL" id="CP003746">
    <property type="protein sequence ID" value="AGN11303.1"/>
    <property type="molecule type" value="Genomic_DNA"/>
</dbReference>